<reference evidence="2" key="2">
    <citation type="submission" date="2022-06" db="UniProtKB">
        <authorList>
            <consortium name="EnsemblMetazoa"/>
        </authorList>
    </citation>
    <scope>IDENTIFICATION</scope>
</reference>
<organism evidence="2 3">
    <name type="scientific">Acyrthosiphon pisum</name>
    <name type="common">Pea aphid</name>
    <dbReference type="NCBI Taxonomy" id="7029"/>
    <lineage>
        <taxon>Eukaryota</taxon>
        <taxon>Metazoa</taxon>
        <taxon>Ecdysozoa</taxon>
        <taxon>Arthropoda</taxon>
        <taxon>Hexapoda</taxon>
        <taxon>Insecta</taxon>
        <taxon>Pterygota</taxon>
        <taxon>Neoptera</taxon>
        <taxon>Paraneoptera</taxon>
        <taxon>Hemiptera</taxon>
        <taxon>Sternorrhyncha</taxon>
        <taxon>Aphidomorpha</taxon>
        <taxon>Aphidoidea</taxon>
        <taxon>Aphididae</taxon>
        <taxon>Macrosiphini</taxon>
        <taxon>Acyrthosiphon</taxon>
    </lineage>
</organism>
<evidence type="ECO:0000313" key="2">
    <source>
        <dbReference type="EnsemblMetazoa" id="XP_003242394.1"/>
    </source>
</evidence>
<accession>A0A8R2AFS5</accession>
<keyword evidence="3" id="KW-1185">Reference proteome</keyword>
<feature type="signal peptide" evidence="1">
    <location>
        <begin position="1"/>
        <end position="28"/>
    </location>
</feature>
<dbReference type="OrthoDB" id="6608935at2759"/>
<feature type="chain" id="PRO_5035800556" description="ACYPI008667 protein" evidence="1">
    <location>
        <begin position="29"/>
        <end position="130"/>
    </location>
</feature>
<proteinExistence type="predicted"/>
<evidence type="ECO:0000313" key="3">
    <source>
        <dbReference type="Proteomes" id="UP000007819"/>
    </source>
</evidence>
<evidence type="ECO:0000256" key="1">
    <source>
        <dbReference type="SAM" id="SignalP"/>
    </source>
</evidence>
<reference evidence="3" key="1">
    <citation type="submission" date="2010-06" db="EMBL/GenBank/DDBJ databases">
        <authorList>
            <person name="Jiang H."/>
            <person name="Abraham K."/>
            <person name="Ali S."/>
            <person name="Alsbrooks S.L."/>
            <person name="Anim B.N."/>
            <person name="Anosike U.S."/>
            <person name="Attaway T."/>
            <person name="Bandaranaike D.P."/>
            <person name="Battles P.K."/>
            <person name="Bell S.N."/>
            <person name="Bell A.V."/>
            <person name="Beltran B."/>
            <person name="Bickham C."/>
            <person name="Bustamante Y."/>
            <person name="Caleb T."/>
            <person name="Canada A."/>
            <person name="Cardenas V."/>
            <person name="Carter K."/>
            <person name="Chacko J."/>
            <person name="Chandrabose M.N."/>
            <person name="Chavez D."/>
            <person name="Chavez A."/>
            <person name="Chen L."/>
            <person name="Chu H.-S."/>
            <person name="Claassen K.J."/>
            <person name="Cockrell R."/>
            <person name="Collins M."/>
            <person name="Cooper J.A."/>
            <person name="Cree A."/>
            <person name="Curry S.M."/>
            <person name="Da Y."/>
            <person name="Dao M.D."/>
            <person name="Das B."/>
            <person name="Davila M.-L."/>
            <person name="Davy-Carroll L."/>
            <person name="Denson S."/>
            <person name="Dinh H."/>
            <person name="Ebong V.E."/>
            <person name="Edwards J.R."/>
            <person name="Egan A."/>
            <person name="El-Daye J."/>
            <person name="Escobedo L."/>
            <person name="Fernandez S."/>
            <person name="Fernando P.R."/>
            <person name="Flagg N."/>
            <person name="Forbes L.D."/>
            <person name="Fowler R.G."/>
            <person name="Fu Q."/>
            <person name="Gabisi R.A."/>
            <person name="Ganer J."/>
            <person name="Garbino Pronczuk A."/>
            <person name="Garcia R.M."/>
            <person name="Garner T."/>
            <person name="Garrett T.E."/>
            <person name="Gonzalez D.A."/>
            <person name="Hamid H."/>
            <person name="Hawkins E.S."/>
            <person name="Hirani K."/>
            <person name="Hogues M.E."/>
            <person name="Hollins B."/>
            <person name="Hsiao C.-H."/>
            <person name="Jabil R."/>
            <person name="James M.L."/>
            <person name="Jhangiani S.N."/>
            <person name="Johnson B."/>
            <person name="Johnson Q."/>
            <person name="Joshi V."/>
            <person name="Kalu J.B."/>
            <person name="Kam C."/>
            <person name="Kashfia A."/>
            <person name="Keebler J."/>
            <person name="Kisamo H."/>
            <person name="Kovar C.L."/>
            <person name="Lago L.A."/>
            <person name="Lai C.-Y."/>
            <person name="Laidlaw J."/>
            <person name="Lara F."/>
            <person name="Le T.-K."/>
            <person name="Lee S.L."/>
            <person name="Legall F.H."/>
            <person name="Lemon S.J."/>
            <person name="Lewis L.R."/>
            <person name="Li B."/>
            <person name="Liu Y."/>
            <person name="Liu Y.-S."/>
            <person name="Lopez J."/>
            <person name="Lozado R.J."/>
            <person name="Lu J."/>
            <person name="Madu R.C."/>
            <person name="Maheshwari M."/>
            <person name="Maheshwari R."/>
            <person name="Malloy K."/>
            <person name="Martinez E."/>
            <person name="Mathew T."/>
            <person name="Mercado I.C."/>
            <person name="Mercado C."/>
            <person name="Meyer B."/>
            <person name="Montgomery K."/>
            <person name="Morgan M.B."/>
            <person name="Munidasa M."/>
            <person name="Nazareth L.V."/>
            <person name="Nelson J."/>
            <person name="Ng B.M."/>
            <person name="Nguyen N.B."/>
            <person name="Nguyen P.Q."/>
            <person name="Nguyen T."/>
            <person name="Obregon M."/>
            <person name="Okwuonu G.O."/>
            <person name="Onwere C.G."/>
            <person name="Orozco G."/>
            <person name="Parra A."/>
            <person name="Patel S."/>
            <person name="Patil S."/>
            <person name="Perez A."/>
            <person name="Perez Y."/>
            <person name="Pham C."/>
            <person name="Primus E.L."/>
            <person name="Pu L.-L."/>
            <person name="Puazo M."/>
            <person name="Qin X."/>
            <person name="Quiroz J.B."/>
            <person name="Reese J."/>
            <person name="Richards S."/>
            <person name="Rives C.M."/>
            <person name="Robberts R."/>
            <person name="Ruiz S.J."/>
            <person name="Ruiz M.J."/>
            <person name="Santibanez J."/>
            <person name="Schneider B.W."/>
            <person name="Sisson I."/>
            <person name="Smith M."/>
            <person name="Sodergren E."/>
            <person name="Song X.-Z."/>
            <person name="Song B.B."/>
            <person name="Summersgill H."/>
            <person name="Thelus R."/>
            <person name="Thornton R.D."/>
            <person name="Trejos Z.Y."/>
            <person name="Usmani K."/>
            <person name="Vattathil S."/>
            <person name="Villasana D."/>
            <person name="Walker D.L."/>
            <person name="Wang S."/>
            <person name="Wang K."/>
            <person name="White C.S."/>
            <person name="Williams A.C."/>
            <person name="Williamson J."/>
            <person name="Wilson K."/>
            <person name="Woghiren I.O."/>
            <person name="Woodworth J.R."/>
            <person name="Worley K.C."/>
            <person name="Wright R.A."/>
            <person name="Wu W."/>
            <person name="Young L."/>
            <person name="Zhang L."/>
            <person name="Zhang J."/>
            <person name="Zhu Y."/>
            <person name="Muzny D.M."/>
            <person name="Weinstock G."/>
            <person name="Gibbs R.A."/>
        </authorList>
    </citation>
    <scope>NUCLEOTIDE SEQUENCE [LARGE SCALE GENOMIC DNA]</scope>
    <source>
        <strain evidence="3">LSR1</strain>
    </source>
</reference>
<sequence length="130" mass="14769">MFLSYAAVAVFAFAILLNIFYLYSPVESAGTGFMYPLCEDCLKSECHVKSQRPCMTRYDPQYNFTCYTCDPQDGNQQFYSEDECKKGCTDALKMCICDASCYMCIVKEGADLSKYMKCTVPEQEEQPTCV</sequence>
<dbReference type="AlphaFoldDB" id="A0A8R2AFS5"/>
<keyword evidence="1" id="KW-0732">Signal</keyword>
<evidence type="ECO:0008006" key="4">
    <source>
        <dbReference type="Google" id="ProtNLM"/>
    </source>
</evidence>
<dbReference type="EnsemblMetazoa" id="XM_003242346.2">
    <property type="protein sequence ID" value="XP_003242394.1"/>
    <property type="gene ID" value="LOC100568497"/>
</dbReference>
<dbReference type="Proteomes" id="UP000007819">
    <property type="component" value="Chromosome A2"/>
</dbReference>
<dbReference type="KEGG" id="api:100568497"/>
<name>A0A8R2AFS5_ACYPI</name>
<dbReference type="GeneID" id="100568497"/>
<dbReference type="RefSeq" id="XP_003242394.1">
    <property type="nucleotide sequence ID" value="XM_003242346.1"/>
</dbReference>
<protein>
    <recommendedName>
        <fullName evidence="4">ACYPI008667 protein</fullName>
    </recommendedName>
</protein>